<keyword evidence="2" id="KW-1133">Transmembrane helix</keyword>
<dbReference type="PANTHER" id="PTHR37402">
    <property type="entry name" value="GRAM DOMAIN-CONTAINING PROTEIN 4"/>
    <property type="match status" value="1"/>
</dbReference>
<dbReference type="AlphaFoldDB" id="A0A9Q8USY6"/>
<gene>
    <name evidence="3" type="ORF">CLAFUR5_11070</name>
</gene>
<name>A0A9Q8USY6_PASFU</name>
<dbReference type="Proteomes" id="UP000756132">
    <property type="component" value="Chromosome 8"/>
</dbReference>
<dbReference type="GeneID" id="71990948"/>
<feature type="transmembrane region" description="Helical" evidence="2">
    <location>
        <begin position="293"/>
        <end position="319"/>
    </location>
</feature>
<dbReference type="GO" id="GO:0006915">
    <property type="term" value="P:apoptotic process"/>
    <property type="evidence" value="ECO:0007669"/>
    <property type="project" value="InterPro"/>
</dbReference>
<dbReference type="KEGG" id="ffu:CLAFUR5_11070"/>
<dbReference type="PANTHER" id="PTHR37402:SF1">
    <property type="entry name" value="GRAM DOMAIN-CONTAINING PROTEIN 4"/>
    <property type="match status" value="1"/>
</dbReference>
<reference evidence="3" key="2">
    <citation type="journal article" date="2022" name="Microb. Genom.">
        <title>A chromosome-scale genome assembly of the tomato pathogen Cladosporium fulvum reveals a compartmentalized genome architecture and the presence of a dispensable chromosome.</title>
        <authorList>
            <person name="Zaccaron A.Z."/>
            <person name="Chen L.H."/>
            <person name="Samaras A."/>
            <person name="Stergiopoulos I."/>
        </authorList>
    </citation>
    <scope>NUCLEOTIDE SEQUENCE</scope>
    <source>
        <strain evidence="3">Race5_Kim</strain>
    </source>
</reference>
<dbReference type="OrthoDB" id="1708389at2759"/>
<keyword evidence="2" id="KW-0472">Membrane</keyword>
<keyword evidence="4" id="KW-1185">Reference proteome</keyword>
<protein>
    <submittedName>
        <fullName evidence="3">Uncharacterized protein</fullName>
    </submittedName>
</protein>
<accession>A0A9Q8USY6</accession>
<sequence>MTRQGTPLHIWCRLATGTCRCFNFGLFQWLCKRMKALRKVRDRIGHHDTQDVDAARQDQLEKPFFLGSKDSLHIDGENDEERSKLEALKSKASSIRRAVVHPRQTLKERPQKTLANQFILTERPWLEDEQKADQKLEEAYDALHIAQESCRQQPRNAVLLASIREAERRISHLEEKREEIEVAWHMSRYVHRARVVRHAMSMPSKQAPEFRRLDDKGQNERFLSIKWIGHLVLYGFQNTANTYIDPTNNLPYSRQELIRNIERLLVTSQGFQYWWNRVRYVYRWEDPWLTTKWFLLFLVLLKTGYFVTFYYSYLLYSYISNIDGKHTRRWLFDSSKRADQTHGRAVMLSELILRHGQDAWFEPVMEEIGPWLQEQFLDLAQFLEMANNYYMWRNRSAGMYTCFGYVCLALVCAIPSIEFSIKVFWLSCGLFFFMARPIASLYPRFRHTVDPIRWLYWNHPTQSEFCFLWLRSHASDMRARRPRPEYDDHLISGDDPDSEDVFHECTGEERTGTNIHRYPDEGTQDTAMMSWPAHCKERRGRLEVTQQRLRFVTRGGVDSDTIWSRPLDELLELQKLSLPLTDLPTPGPSLTKFSKSSAALIVLWMKPERPLAVDTTEEVFNNDSVRDEIVMYGMHEQARDEAFNAIIGLSAVTWQELQPEVRHKMNETFFR</sequence>
<keyword evidence="2" id="KW-0812">Transmembrane</keyword>
<reference evidence="3" key="1">
    <citation type="submission" date="2021-12" db="EMBL/GenBank/DDBJ databases">
        <authorList>
            <person name="Zaccaron A."/>
            <person name="Stergiopoulos I."/>
        </authorList>
    </citation>
    <scope>NUCLEOTIDE SEQUENCE</scope>
    <source>
        <strain evidence="3">Race5_Kim</strain>
    </source>
</reference>
<dbReference type="InterPro" id="IPR037847">
    <property type="entry name" value="GRAMDC4"/>
</dbReference>
<evidence type="ECO:0000256" key="2">
    <source>
        <dbReference type="SAM" id="Phobius"/>
    </source>
</evidence>
<feature type="transmembrane region" description="Helical" evidence="2">
    <location>
        <begin position="397"/>
        <end position="417"/>
    </location>
</feature>
<feature type="transmembrane region" description="Helical" evidence="2">
    <location>
        <begin position="423"/>
        <end position="443"/>
    </location>
</feature>
<evidence type="ECO:0000256" key="1">
    <source>
        <dbReference type="SAM" id="Coils"/>
    </source>
</evidence>
<evidence type="ECO:0000313" key="4">
    <source>
        <dbReference type="Proteomes" id="UP000756132"/>
    </source>
</evidence>
<organism evidence="3 4">
    <name type="scientific">Passalora fulva</name>
    <name type="common">Tomato leaf mold</name>
    <name type="synonym">Cladosporium fulvum</name>
    <dbReference type="NCBI Taxonomy" id="5499"/>
    <lineage>
        <taxon>Eukaryota</taxon>
        <taxon>Fungi</taxon>
        <taxon>Dikarya</taxon>
        <taxon>Ascomycota</taxon>
        <taxon>Pezizomycotina</taxon>
        <taxon>Dothideomycetes</taxon>
        <taxon>Dothideomycetidae</taxon>
        <taxon>Mycosphaerellales</taxon>
        <taxon>Mycosphaerellaceae</taxon>
        <taxon>Fulvia</taxon>
    </lineage>
</organism>
<evidence type="ECO:0000313" key="3">
    <source>
        <dbReference type="EMBL" id="UJO21354.1"/>
    </source>
</evidence>
<dbReference type="EMBL" id="CP090170">
    <property type="protein sequence ID" value="UJO21354.1"/>
    <property type="molecule type" value="Genomic_DNA"/>
</dbReference>
<keyword evidence="1" id="KW-0175">Coiled coil</keyword>
<proteinExistence type="predicted"/>
<dbReference type="RefSeq" id="XP_047765720.1">
    <property type="nucleotide sequence ID" value="XM_047910218.1"/>
</dbReference>
<feature type="coiled-coil region" evidence="1">
    <location>
        <begin position="156"/>
        <end position="183"/>
    </location>
</feature>